<comment type="caution">
    <text evidence="2">The sequence shown here is derived from an EMBL/GenBank/DDBJ whole genome shotgun (WGS) entry which is preliminary data.</text>
</comment>
<organism evidence="2 3">
    <name type="scientific">Dryococelus australis</name>
    <dbReference type="NCBI Taxonomy" id="614101"/>
    <lineage>
        <taxon>Eukaryota</taxon>
        <taxon>Metazoa</taxon>
        <taxon>Ecdysozoa</taxon>
        <taxon>Arthropoda</taxon>
        <taxon>Hexapoda</taxon>
        <taxon>Insecta</taxon>
        <taxon>Pterygota</taxon>
        <taxon>Neoptera</taxon>
        <taxon>Polyneoptera</taxon>
        <taxon>Phasmatodea</taxon>
        <taxon>Verophasmatodea</taxon>
        <taxon>Anareolatae</taxon>
        <taxon>Phasmatidae</taxon>
        <taxon>Eurycanthinae</taxon>
        <taxon>Dryococelus</taxon>
    </lineage>
</organism>
<accession>A0ABQ9GNK3</accession>
<proteinExistence type="predicted"/>
<evidence type="ECO:0000313" key="2">
    <source>
        <dbReference type="EMBL" id="KAJ8873606.1"/>
    </source>
</evidence>
<keyword evidence="3" id="KW-1185">Reference proteome</keyword>
<evidence type="ECO:0000256" key="1">
    <source>
        <dbReference type="SAM" id="MobiDB-lite"/>
    </source>
</evidence>
<name>A0ABQ9GNK3_9NEOP</name>
<feature type="region of interest" description="Disordered" evidence="1">
    <location>
        <begin position="285"/>
        <end position="327"/>
    </location>
</feature>
<protein>
    <submittedName>
        <fullName evidence="2">Uncharacterized protein</fullName>
    </submittedName>
</protein>
<dbReference type="EMBL" id="JARBHB010000010">
    <property type="protein sequence ID" value="KAJ8873606.1"/>
    <property type="molecule type" value="Genomic_DNA"/>
</dbReference>
<gene>
    <name evidence="2" type="ORF">PR048_024424</name>
</gene>
<feature type="region of interest" description="Disordered" evidence="1">
    <location>
        <begin position="874"/>
        <end position="904"/>
    </location>
</feature>
<evidence type="ECO:0000313" key="3">
    <source>
        <dbReference type="Proteomes" id="UP001159363"/>
    </source>
</evidence>
<feature type="compositionally biased region" description="Basic residues" evidence="1">
    <location>
        <begin position="305"/>
        <end position="315"/>
    </location>
</feature>
<feature type="region of interest" description="Disordered" evidence="1">
    <location>
        <begin position="555"/>
        <end position="574"/>
    </location>
</feature>
<sequence>MAERVKTVETSLQVIELEVSTNDYRQLLSGAYSIEAYRVLKTCGQERLTCLVLRDVTHLAHGLLGVLDRFVERHLPALREALVCVSLHARHEVTPHAATTHQTSPFTFPPQVHTPPSPTILMHRLEYSFNSRTRRWNTNSIRCRSPMESLPDFDTSELCRRMPLVGGFSRGGGQIPADTADVAAVVGEYIVRVSQQRVCHAHTPHVLHLRTFCLLRPTHACNTHRHVTAHHSTSLSNVPLQYNTRTTGTAPPRIREIPYSTGQLATPSAVGERVWESRFSGHYLPAKSREPARGGGGGGNEKARRPTAKFSHMRTKGVTPPPAGKGTRFALVTDAAHLRHPRHKGRGAQRLPAALAPVFMTFQTVVAGSPRRPCDVIVLTPPLILCGLAEGRVSRLSARAISWVACESLAPVITTSPAGQPVLYFPQYHLHPSYLQGRDNSAGSLTCTLDSTVIWHTRASALCPMAAAPVGGNTQESHSGGPGFDSRSGHPDFDFPWFPEITPGKCWDESQTKAMADSFSSLPQSLFPVSCCSLYYVDARRGSVLRDAVTDYVRASPDASPHGTGSGTPIPKGSEVSGKAFKTRLFNALSHYCFLLTTGPRLNEARLNNCRPITMEGEKTTYAWVNSEPITDLQGNKCRIPYHLVWGKTDYTLVQQQMNEQKPLVHKVSDTAWRTLAQPSPSTVTAHNQCAVDICMFGHKTVESSVVYTSLNSRIQQVSTYRLDSTVLCANMPISTAHWSSAVTVEGDDWASVLHEQTPCGPMAKALGKIIVTDWLIHTVECSLLAELLAGDYVTKRAEFIDRRTCGAAVSERLHCSPPIKANRFQSPAGSRPDLRKGDAAGLMKLSREIWAALNDEISRAGGDKMRWEWSGAVMQGPGKRKTPEETRRPAASSGTIPTRENLGMTWPGIEPVPTWWGASSLTAQPARSRASRSNNYTQVLSKQDELWWICKTILGPLNAETPTFLSGHDRHGVTLMWRRGYVTWSNTTYVQLLLACRKLRILSRAIHGVKKISRSESVFSSKFVLVWFAAVRLLVVANPIAKIRIPKFSLKVVANYREYNTFFLPSSIGRPPPHKSPARLADQREARSLCTGAVIHASGCEFRPLTLPPPPPPREYSIACCRAAGRYWPTPTSPEVGVQSSRRKLSPPGFLFPAMWHANFDREWVSIQRINGMVTPLMSAERLASTKRITCRLKIGTPRTRSRSEGAIRETLTRTPSASFLLRAWRVVFPS</sequence>
<dbReference type="Proteomes" id="UP001159363">
    <property type="component" value="Chromosome 9"/>
</dbReference>
<reference evidence="2 3" key="1">
    <citation type="submission" date="2023-02" db="EMBL/GenBank/DDBJ databases">
        <title>LHISI_Scaffold_Assembly.</title>
        <authorList>
            <person name="Stuart O.P."/>
            <person name="Cleave R."/>
            <person name="Magrath M.J.L."/>
            <person name="Mikheyev A.S."/>
        </authorList>
    </citation>
    <scope>NUCLEOTIDE SEQUENCE [LARGE SCALE GENOMIC DNA]</scope>
    <source>
        <strain evidence="2">Daus_M_001</strain>
        <tissue evidence="2">Leg muscle</tissue>
    </source>
</reference>